<dbReference type="Proteomes" id="UP000037035">
    <property type="component" value="Unassembled WGS sequence"/>
</dbReference>
<evidence type="ECO:0000313" key="1">
    <source>
        <dbReference type="EMBL" id="KNZ55014.1"/>
    </source>
</evidence>
<dbReference type="AlphaFoldDB" id="A0A0L6V2L9"/>
<protein>
    <submittedName>
        <fullName evidence="1">Uncharacterized protein</fullName>
    </submittedName>
</protein>
<sequence>MGQTPRDAKAATMEQALKKMGRSLKSCRVIKSIKDIVKMSWQKRRSFIALLQADCMKDNWTRQGNSQDFPDQIALIRLITTTPLLDGDSQYHLALVVDMALVCLSEIYKASNLTENHNLSSAAHEAFKLILKERLPLLKSQGENLNGPLDNANIENYETIDHYAKK</sequence>
<keyword evidence="2" id="KW-1185">Reference proteome</keyword>
<evidence type="ECO:0000313" key="2">
    <source>
        <dbReference type="Proteomes" id="UP000037035"/>
    </source>
</evidence>
<reference evidence="1 2" key="1">
    <citation type="submission" date="2015-08" db="EMBL/GenBank/DDBJ databases">
        <title>Next Generation Sequencing and Analysis of the Genome of Puccinia sorghi L Schw, the Causal Agent of Maize Common Rust.</title>
        <authorList>
            <person name="Rochi L."/>
            <person name="Burguener G."/>
            <person name="Darino M."/>
            <person name="Turjanski A."/>
            <person name="Kreff E."/>
            <person name="Dieguez M.J."/>
            <person name="Sacco F."/>
        </authorList>
    </citation>
    <scope>NUCLEOTIDE SEQUENCE [LARGE SCALE GENOMIC DNA]</scope>
    <source>
        <strain evidence="1 2">RO10H11247</strain>
    </source>
</reference>
<dbReference type="VEuPathDB" id="FungiDB:VP01_2792g2"/>
<dbReference type="EMBL" id="LAVV01007715">
    <property type="protein sequence ID" value="KNZ55014.1"/>
    <property type="molecule type" value="Genomic_DNA"/>
</dbReference>
<accession>A0A0L6V2L9</accession>
<comment type="caution">
    <text evidence="1">The sequence shown here is derived from an EMBL/GenBank/DDBJ whole genome shotgun (WGS) entry which is preliminary data.</text>
</comment>
<gene>
    <name evidence="1" type="ORF">VP01_2792g2</name>
</gene>
<proteinExistence type="predicted"/>
<organism evidence="1 2">
    <name type="scientific">Puccinia sorghi</name>
    <dbReference type="NCBI Taxonomy" id="27349"/>
    <lineage>
        <taxon>Eukaryota</taxon>
        <taxon>Fungi</taxon>
        <taxon>Dikarya</taxon>
        <taxon>Basidiomycota</taxon>
        <taxon>Pucciniomycotina</taxon>
        <taxon>Pucciniomycetes</taxon>
        <taxon>Pucciniales</taxon>
        <taxon>Pucciniaceae</taxon>
        <taxon>Puccinia</taxon>
    </lineage>
</organism>
<name>A0A0L6V2L9_9BASI</name>